<dbReference type="AlphaFoldDB" id="A0A1G1WRJ5"/>
<dbReference type="Proteomes" id="UP000178068">
    <property type="component" value="Unassembled WGS sequence"/>
</dbReference>
<evidence type="ECO:0000313" key="2">
    <source>
        <dbReference type="Proteomes" id="UP000178068"/>
    </source>
</evidence>
<proteinExistence type="predicted"/>
<gene>
    <name evidence="1" type="ORF">A3F35_00115</name>
</gene>
<comment type="caution">
    <text evidence="1">The sequence shown here is derived from an EMBL/GenBank/DDBJ whole genome shotgun (WGS) entry which is preliminary data.</text>
</comment>
<evidence type="ECO:0000313" key="1">
    <source>
        <dbReference type="EMBL" id="OGY30191.1"/>
    </source>
</evidence>
<dbReference type="EMBL" id="MHCZ01000012">
    <property type="protein sequence ID" value="OGY30191.1"/>
    <property type="molecule type" value="Genomic_DNA"/>
</dbReference>
<name>A0A1G1WRJ5_9BACT</name>
<reference evidence="1 2" key="1">
    <citation type="journal article" date="2016" name="Nat. Commun.">
        <title>Thousands of microbial genomes shed light on interconnected biogeochemical processes in an aquifer system.</title>
        <authorList>
            <person name="Anantharaman K."/>
            <person name="Brown C.T."/>
            <person name="Hug L.A."/>
            <person name="Sharon I."/>
            <person name="Castelle C.J."/>
            <person name="Probst A.J."/>
            <person name="Thomas B.C."/>
            <person name="Singh A."/>
            <person name="Wilkins M.J."/>
            <person name="Karaoz U."/>
            <person name="Brodie E.L."/>
            <person name="Williams K.H."/>
            <person name="Hubbard S.S."/>
            <person name="Banfield J.F."/>
        </authorList>
    </citation>
    <scope>NUCLEOTIDE SEQUENCE [LARGE SCALE GENOMIC DNA]</scope>
</reference>
<accession>A0A1G1WRJ5</accession>
<sequence length="63" mass="7282">MRLIRVVFLSPISLAPLSCFQSELVQLSFRWGNSIASTKAAQTKDSLWYIDRFYQFVNGEKSH</sequence>
<protein>
    <submittedName>
        <fullName evidence="1">Uncharacterized protein</fullName>
    </submittedName>
</protein>
<organism evidence="1 2">
    <name type="scientific">Candidatus Woykebacteria bacterium RIFCSPHIGHO2_12_FULL_45_10</name>
    <dbReference type="NCBI Taxonomy" id="1802603"/>
    <lineage>
        <taxon>Bacteria</taxon>
        <taxon>Candidatus Woykeibacteriota</taxon>
    </lineage>
</organism>